<keyword evidence="5" id="KW-1185">Reference proteome</keyword>
<dbReference type="OrthoDB" id="412876at2759"/>
<feature type="compositionally biased region" description="Low complexity" evidence="3">
    <location>
        <begin position="73"/>
        <end position="94"/>
    </location>
</feature>
<evidence type="ECO:0000313" key="5">
    <source>
        <dbReference type="Proteomes" id="UP000192257"/>
    </source>
</evidence>
<dbReference type="InterPro" id="IPR025799">
    <property type="entry name" value="Arg_MeTrfase"/>
</dbReference>
<dbReference type="AlphaFoldDB" id="A0A1X0NKR3"/>
<dbReference type="InterPro" id="IPR029063">
    <property type="entry name" value="SAM-dependent_MTases_sf"/>
</dbReference>
<name>A0A1X0NKR3_9TRYP</name>
<dbReference type="RefSeq" id="XP_028879381.1">
    <property type="nucleotide sequence ID" value="XM_029029360.1"/>
</dbReference>
<evidence type="ECO:0000256" key="1">
    <source>
        <dbReference type="ARBA" id="ARBA00022691"/>
    </source>
</evidence>
<dbReference type="PANTHER" id="PTHR11006:SF4">
    <property type="entry name" value="PROTEIN ARGININE N-METHYLTRANSFERASE 7"/>
    <property type="match status" value="1"/>
</dbReference>
<dbReference type="CDD" id="cd02440">
    <property type="entry name" value="AdoMet_MTases"/>
    <property type="match status" value="1"/>
</dbReference>
<dbReference type="STRING" id="67003.A0A1X0NKR3"/>
<dbReference type="Gene3D" id="2.70.160.11">
    <property type="entry name" value="Hnrnp arginine n-methyltransferase1"/>
    <property type="match status" value="1"/>
</dbReference>
<feature type="compositionally biased region" description="Basic and acidic residues" evidence="3">
    <location>
        <begin position="469"/>
        <end position="482"/>
    </location>
</feature>
<evidence type="ECO:0000313" key="4">
    <source>
        <dbReference type="EMBL" id="ORC85315.1"/>
    </source>
</evidence>
<dbReference type="GeneID" id="39989140"/>
<comment type="caution">
    <text evidence="4">The sequence shown here is derived from an EMBL/GenBank/DDBJ whole genome shotgun (WGS) entry which is preliminary data.</text>
</comment>
<dbReference type="GO" id="GO:0016274">
    <property type="term" value="F:protein-arginine N-methyltransferase activity"/>
    <property type="evidence" value="ECO:0007669"/>
    <property type="project" value="InterPro"/>
</dbReference>
<evidence type="ECO:0000256" key="2">
    <source>
        <dbReference type="PROSITE-ProRule" id="PRU01015"/>
    </source>
</evidence>
<dbReference type="Pfam" id="PF06325">
    <property type="entry name" value="PrmA"/>
    <property type="match status" value="1"/>
</dbReference>
<feature type="compositionally biased region" description="Pro residues" evidence="3">
    <location>
        <begin position="1"/>
        <end position="12"/>
    </location>
</feature>
<evidence type="ECO:0000256" key="3">
    <source>
        <dbReference type="SAM" id="MobiDB-lite"/>
    </source>
</evidence>
<organism evidence="4 5">
    <name type="scientific">Trypanosoma theileri</name>
    <dbReference type="NCBI Taxonomy" id="67003"/>
    <lineage>
        <taxon>Eukaryota</taxon>
        <taxon>Discoba</taxon>
        <taxon>Euglenozoa</taxon>
        <taxon>Kinetoplastea</taxon>
        <taxon>Metakinetoplastina</taxon>
        <taxon>Trypanosomatida</taxon>
        <taxon>Trypanosomatidae</taxon>
        <taxon>Trypanosoma</taxon>
    </lineage>
</organism>
<keyword evidence="2 4" id="KW-0489">Methyltransferase</keyword>
<feature type="region of interest" description="Disordered" evidence="3">
    <location>
        <begin position="436"/>
        <end position="482"/>
    </location>
</feature>
<protein>
    <submittedName>
        <fullName evidence="4">Putative arginine N-methyltransferase, type III</fullName>
    </submittedName>
</protein>
<keyword evidence="2 4" id="KW-0808">Transferase</keyword>
<dbReference type="SUPFAM" id="SSF53335">
    <property type="entry name" value="S-adenosyl-L-methionine-dependent methyltransferases"/>
    <property type="match status" value="1"/>
</dbReference>
<dbReference type="Proteomes" id="UP000192257">
    <property type="component" value="Unassembled WGS sequence"/>
</dbReference>
<dbReference type="PANTHER" id="PTHR11006">
    <property type="entry name" value="PROTEIN ARGININE N-METHYLTRANSFERASE"/>
    <property type="match status" value="1"/>
</dbReference>
<feature type="region of interest" description="Disordered" evidence="3">
    <location>
        <begin position="1"/>
        <end position="95"/>
    </location>
</feature>
<gene>
    <name evidence="4" type="ORF">TM35_000361750</name>
</gene>
<proteinExistence type="predicted"/>
<keyword evidence="1 2" id="KW-0949">S-adenosyl-L-methionine</keyword>
<dbReference type="PROSITE" id="PS51678">
    <property type="entry name" value="SAM_MT_PRMT"/>
    <property type="match status" value="1"/>
</dbReference>
<reference evidence="4 5" key="1">
    <citation type="submission" date="2017-03" db="EMBL/GenBank/DDBJ databases">
        <title>An alternative strategy for trypanosome survival in the mammalian bloodstream revealed through genome and transcriptome analysis of the ubiquitous bovine parasite Trypanosoma (Megatrypanum) theileri.</title>
        <authorList>
            <person name="Kelly S."/>
            <person name="Ivens A."/>
            <person name="Mott A."/>
            <person name="O'Neill E."/>
            <person name="Emms D."/>
            <person name="Macleod O."/>
            <person name="Voorheis P."/>
            <person name="Matthews J."/>
            <person name="Matthews K."/>
            <person name="Carrington M."/>
        </authorList>
    </citation>
    <scope>NUCLEOTIDE SEQUENCE [LARGE SCALE GENOMIC DNA]</scope>
    <source>
        <strain evidence="4">Edinburgh</strain>
    </source>
</reference>
<dbReference type="EMBL" id="NBCO01000036">
    <property type="protein sequence ID" value="ORC85315.1"/>
    <property type="molecule type" value="Genomic_DNA"/>
</dbReference>
<dbReference type="GO" id="GO:0032259">
    <property type="term" value="P:methylation"/>
    <property type="evidence" value="ECO:0007669"/>
    <property type="project" value="UniProtKB-KW"/>
</dbReference>
<dbReference type="FunFam" id="2.70.160.11:FF:000027">
    <property type="entry name" value="Protein arginine N-methyltransferase 7"/>
    <property type="match status" value="1"/>
</dbReference>
<dbReference type="VEuPathDB" id="TriTrypDB:TM35_000361750"/>
<sequence>MPPKTDAQPPPQQQQGKKKGKGSNSQNNGGDHKKNHHNHHNKRVSAEPDGRAAQQLIGFIPPGASAPAHKNHSNNYHNNNNNNNHNNNNNNNYYPYEQTRRADAFVHRVDQHIPVPARLRHAPTSLVEAVNDFHFAMMNDGPRNAFYEDLLRRHVTPETGVLEIGAGSGLLSLLAARCGAKWVVAVEGSAEMARLARANVRANGMAHKVTVLHMLSTELTLRHLPEKPDIMVSEIFGTMLLGESALDYIADVRERLLKPTTKIIPQFGTQYAVPIECETLRDVCAVSGWKDLDLSHMTALQDTVSVVFAKQYGFRLSSVPFRRLSEPIELFSIDFAKTRRRDLPTTREIKVKATSSGTAHAMMYYWKANDEDLIMSTDPDDTRNNFPRDMQWGQAMQLLDASNGPLPTPVIFTEGTDYTFQCNLSTDRVIVHMQFTGGNDEEEKEKKNKKGASTAEPSQPTETETTTMTKEEGDATVDKEEK</sequence>
<dbReference type="Gene3D" id="3.40.50.150">
    <property type="entry name" value="Vaccinia Virus protein VP39"/>
    <property type="match status" value="1"/>
</dbReference>
<dbReference type="GO" id="GO:0042054">
    <property type="term" value="F:histone methyltransferase activity"/>
    <property type="evidence" value="ECO:0007669"/>
    <property type="project" value="TreeGrafter"/>
</dbReference>
<dbReference type="FunFam" id="3.40.50.150:FF:000433">
    <property type="entry name" value="Protein arginine N-methyltransferase 7"/>
    <property type="match status" value="1"/>
</dbReference>
<feature type="compositionally biased region" description="Basic residues" evidence="3">
    <location>
        <begin position="33"/>
        <end position="43"/>
    </location>
</feature>
<accession>A0A1X0NKR3</accession>